<dbReference type="AlphaFoldDB" id="S0ESM0"/>
<dbReference type="GO" id="GO:0009116">
    <property type="term" value="P:nucleoside metabolic process"/>
    <property type="evidence" value="ECO:0007669"/>
    <property type="project" value="InterPro"/>
</dbReference>
<evidence type="ECO:0000313" key="2">
    <source>
        <dbReference type="EMBL" id="CCW33900.1"/>
    </source>
</evidence>
<sequence>MICERAQLRIGVLFALPQERKPFRPIEAAQQNLIVHCSGAGRENAARGAQQLLAQGAQYLIVCGFGGGLVEEVMPGTLLLADQVLDGAASSPQVYKPNVELFWQAQQVAPPQVCLQIGPLATVNRVLLNSAEKSAFLQKLSAIYPEKPLGIDMESFGAAQVAAAHNCPWIVVRAITDGHRDSMPFDFNVLTDTQGRIRPFPLLLAVLKQPQNLPELLLLGKRAANAAKMLALYLQNLVAVLQEPLP</sequence>
<dbReference type="SUPFAM" id="SSF53167">
    <property type="entry name" value="Purine and uridine phosphorylases"/>
    <property type="match status" value="1"/>
</dbReference>
<dbReference type="EC" id="3.2.2.9" evidence="2"/>
<keyword evidence="2" id="KW-0378">Hydrolase</keyword>
<dbReference type="STRING" id="454171.CP488_01098"/>
<dbReference type="Pfam" id="PF01048">
    <property type="entry name" value="PNP_UDP_1"/>
    <property type="match status" value="1"/>
</dbReference>
<dbReference type="GO" id="GO:0005829">
    <property type="term" value="C:cytosol"/>
    <property type="evidence" value="ECO:0007669"/>
    <property type="project" value="TreeGrafter"/>
</dbReference>
<dbReference type="KEGG" id="ccz:CCALI_00060"/>
<dbReference type="PANTHER" id="PTHR46832:SF1">
    <property type="entry name" value="5'-METHYLTHIOADENOSINE_S-ADENOSYLHOMOCYSTEINE NUCLEOSIDASE"/>
    <property type="match status" value="1"/>
</dbReference>
<feature type="domain" description="Nucleoside phosphorylase" evidence="1">
    <location>
        <begin position="30"/>
        <end position="207"/>
    </location>
</feature>
<dbReference type="InterPro" id="IPR035994">
    <property type="entry name" value="Nucleoside_phosphorylase_sf"/>
</dbReference>
<proteinExistence type="predicted"/>
<dbReference type="GO" id="GO:0008930">
    <property type="term" value="F:methylthioadenosine nucleosidase activity"/>
    <property type="evidence" value="ECO:0007669"/>
    <property type="project" value="TreeGrafter"/>
</dbReference>
<accession>S0ESM0</accession>
<dbReference type="HOGENOM" id="CLU_031248_4_2_0"/>
<evidence type="ECO:0000259" key="1">
    <source>
        <dbReference type="Pfam" id="PF01048"/>
    </source>
</evidence>
<dbReference type="EMBL" id="HF951689">
    <property type="protein sequence ID" value="CCW33900.1"/>
    <property type="molecule type" value="Genomic_DNA"/>
</dbReference>
<dbReference type="PATRIC" id="fig|1303518.3.peg.63"/>
<dbReference type="eggNOG" id="COG0775">
    <property type="taxonomic scope" value="Bacteria"/>
</dbReference>
<reference evidence="3" key="1">
    <citation type="submission" date="2013-03" db="EMBL/GenBank/DDBJ databases">
        <title>Genome sequence of Chthonomonas calidirosea, the first sequenced genome from the Armatimonadetes phylum (formally candidate division OP10).</title>
        <authorList>
            <person name="Lee K.C.Y."/>
            <person name="Morgan X.C."/>
            <person name="Dunfield P.F."/>
            <person name="Tamas I."/>
            <person name="Houghton K.M."/>
            <person name="Vyssotski M."/>
            <person name="Ryan J.L.J."/>
            <person name="Lagutin K."/>
            <person name="McDonald I.R."/>
            <person name="Stott M.B."/>
        </authorList>
    </citation>
    <scope>NUCLEOTIDE SEQUENCE [LARGE SCALE GENOMIC DNA]</scope>
    <source>
        <strain evidence="3">DSM 23976 / ICMP 18418 / T49</strain>
    </source>
</reference>
<dbReference type="Proteomes" id="UP000014227">
    <property type="component" value="Chromosome I"/>
</dbReference>
<dbReference type="InParanoid" id="S0ESM0"/>
<keyword evidence="2" id="KW-0326">Glycosidase</keyword>
<dbReference type="PANTHER" id="PTHR46832">
    <property type="entry name" value="5'-METHYLTHIOADENOSINE/S-ADENOSYLHOMOCYSTEINE NUCLEOSIDASE"/>
    <property type="match status" value="1"/>
</dbReference>
<keyword evidence="3" id="KW-1185">Reference proteome</keyword>
<dbReference type="RefSeq" id="WP_016481464.1">
    <property type="nucleotide sequence ID" value="NC_021487.1"/>
</dbReference>
<protein>
    <submittedName>
        <fullName evidence="2">Nucleoside phosphorylase</fullName>
        <ecNumber evidence="2">3.2.2.9</ecNumber>
    </submittedName>
</protein>
<gene>
    <name evidence="2" type="ORF">CCALI_00060</name>
</gene>
<dbReference type="GO" id="GO:0019284">
    <property type="term" value="P:L-methionine salvage from S-adenosylmethionine"/>
    <property type="evidence" value="ECO:0007669"/>
    <property type="project" value="TreeGrafter"/>
</dbReference>
<evidence type="ECO:0000313" key="3">
    <source>
        <dbReference type="Proteomes" id="UP000014227"/>
    </source>
</evidence>
<dbReference type="GO" id="GO:0008782">
    <property type="term" value="F:adenosylhomocysteine nucleosidase activity"/>
    <property type="evidence" value="ECO:0007669"/>
    <property type="project" value="UniProtKB-EC"/>
</dbReference>
<dbReference type="InterPro" id="IPR000845">
    <property type="entry name" value="Nucleoside_phosphorylase_d"/>
</dbReference>
<organism evidence="2 3">
    <name type="scientific">Chthonomonas calidirosea (strain DSM 23976 / ICMP 18418 / T49)</name>
    <dbReference type="NCBI Taxonomy" id="1303518"/>
    <lineage>
        <taxon>Bacteria</taxon>
        <taxon>Bacillati</taxon>
        <taxon>Armatimonadota</taxon>
        <taxon>Chthonomonadia</taxon>
        <taxon>Chthonomonadales</taxon>
        <taxon>Chthonomonadaceae</taxon>
        <taxon>Chthonomonas</taxon>
    </lineage>
</organism>
<dbReference type="Gene3D" id="3.40.50.1580">
    <property type="entry name" value="Nucleoside phosphorylase domain"/>
    <property type="match status" value="1"/>
</dbReference>
<name>S0ESM0_CHTCT</name>